<dbReference type="SUPFAM" id="SSF81383">
    <property type="entry name" value="F-box domain"/>
    <property type="match status" value="1"/>
</dbReference>
<name>A0A0D7AY91_9AGAR</name>
<proteinExistence type="predicted"/>
<evidence type="ECO:0000256" key="1">
    <source>
        <dbReference type="SAM" id="MobiDB-lite"/>
    </source>
</evidence>
<dbReference type="OrthoDB" id="2322499at2759"/>
<evidence type="ECO:0000313" key="4">
    <source>
        <dbReference type="Proteomes" id="UP000054007"/>
    </source>
</evidence>
<accession>A0A0D7AY91</accession>
<evidence type="ECO:0000259" key="2">
    <source>
        <dbReference type="PROSITE" id="PS50181"/>
    </source>
</evidence>
<dbReference type="InterPro" id="IPR001810">
    <property type="entry name" value="F-box_dom"/>
</dbReference>
<keyword evidence="4" id="KW-1185">Reference proteome</keyword>
<reference evidence="3 4" key="1">
    <citation type="journal article" date="2015" name="Fungal Genet. Biol.">
        <title>Evolution of novel wood decay mechanisms in Agaricales revealed by the genome sequences of Fistulina hepatica and Cylindrobasidium torrendii.</title>
        <authorList>
            <person name="Floudas D."/>
            <person name="Held B.W."/>
            <person name="Riley R."/>
            <person name="Nagy L.G."/>
            <person name="Koehler G."/>
            <person name="Ransdell A.S."/>
            <person name="Younus H."/>
            <person name="Chow J."/>
            <person name="Chiniquy J."/>
            <person name="Lipzen A."/>
            <person name="Tritt A."/>
            <person name="Sun H."/>
            <person name="Haridas S."/>
            <person name="LaButti K."/>
            <person name="Ohm R.A."/>
            <person name="Kues U."/>
            <person name="Blanchette R.A."/>
            <person name="Grigoriev I.V."/>
            <person name="Minto R.E."/>
            <person name="Hibbett D.S."/>
        </authorList>
    </citation>
    <scope>NUCLEOTIDE SEQUENCE [LARGE SCALE GENOMIC DNA]</scope>
    <source>
        <strain evidence="3 4">FP15055 ss-10</strain>
    </source>
</reference>
<dbReference type="EMBL" id="KN880808">
    <property type="protein sequence ID" value="KIY62226.1"/>
    <property type="molecule type" value="Genomic_DNA"/>
</dbReference>
<feature type="compositionally biased region" description="Basic and acidic residues" evidence="1">
    <location>
        <begin position="324"/>
        <end position="344"/>
    </location>
</feature>
<dbReference type="InterPro" id="IPR036047">
    <property type="entry name" value="F-box-like_dom_sf"/>
</dbReference>
<feature type="region of interest" description="Disordered" evidence="1">
    <location>
        <begin position="321"/>
        <end position="344"/>
    </location>
</feature>
<dbReference type="AlphaFoldDB" id="A0A0D7AY91"/>
<protein>
    <recommendedName>
        <fullName evidence="2">F-box domain-containing protein</fullName>
    </recommendedName>
</protein>
<evidence type="ECO:0000313" key="3">
    <source>
        <dbReference type="EMBL" id="KIY62226.1"/>
    </source>
</evidence>
<feature type="domain" description="F-box" evidence="2">
    <location>
        <begin position="38"/>
        <end position="85"/>
    </location>
</feature>
<dbReference type="STRING" id="1314674.A0A0D7AY91"/>
<gene>
    <name evidence="3" type="ORF">CYLTODRAFT_183344</name>
</gene>
<feature type="region of interest" description="Disordered" evidence="1">
    <location>
        <begin position="1"/>
        <end position="42"/>
    </location>
</feature>
<dbReference type="Proteomes" id="UP000054007">
    <property type="component" value="Unassembled WGS sequence"/>
</dbReference>
<dbReference type="PROSITE" id="PS50181">
    <property type="entry name" value="FBOX"/>
    <property type="match status" value="1"/>
</dbReference>
<sequence length="344" mass="39116">MATALDANAPARNRSKATQKQKFAPAKKAASRPSRKGPDRLKGVPDSVLLEMLSECEPLDLLSISRVNKRLCAILLSRSRIAKRIWSTSRARFDSMPAPLEGMSEAAWVQFLYVNRCSFCLDEPVSKIEIQLRKRLCSACIARLCSNGHEAADKIQADCDMMTEEFPRYDMLLPLFEAKGLGKMFPAVHVLNSDMESLKSKLMSVERKDRYNVLQLHLQAFERDRQHADTVKYWLSDNDNVILTPRRDIVLDRLRELGYGEEIDNLDNLGLRQKWLTSSHCKGKTSDPERSWGKMKRGALVLAKEARQKLILRKGLIKQSGPGEVRESDKAVHGRQLEDLQNRL</sequence>
<organism evidence="3 4">
    <name type="scientific">Cylindrobasidium torrendii FP15055 ss-10</name>
    <dbReference type="NCBI Taxonomy" id="1314674"/>
    <lineage>
        <taxon>Eukaryota</taxon>
        <taxon>Fungi</taxon>
        <taxon>Dikarya</taxon>
        <taxon>Basidiomycota</taxon>
        <taxon>Agaricomycotina</taxon>
        <taxon>Agaricomycetes</taxon>
        <taxon>Agaricomycetidae</taxon>
        <taxon>Agaricales</taxon>
        <taxon>Marasmiineae</taxon>
        <taxon>Physalacriaceae</taxon>
        <taxon>Cylindrobasidium</taxon>
    </lineage>
</organism>